<evidence type="ECO:0000313" key="1">
    <source>
        <dbReference type="EMBL" id="CDW20977.1"/>
    </source>
</evidence>
<protein>
    <submittedName>
        <fullName evidence="1">Uncharacterized protein</fullName>
    </submittedName>
</protein>
<sequence length="29" mass="3401">MVHTIQLPGFLIIGHAIIGWIKQNNYYIF</sequence>
<proteinExistence type="predicted"/>
<organism evidence="1">
    <name type="scientific">Lepeophtheirus salmonis</name>
    <name type="common">Salmon louse</name>
    <name type="synonym">Caligus salmonis</name>
    <dbReference type="NCBI Taxonomy" id="72036"/>
    <lineage>
        <taxon>Eukaryota</taxon>
        <taxon>Metazoa</taxon>
        <taxon>Ecdysozoa</taxon>
        <taxon>Arthropoda</taxon>
        <taxon>Crustacea</taxon>
        <taxon>Multicrustacea</taxon>
        <taxon>Hexanauplia</taxon>
        <taxon>Copepoda</taxon>
        <taxon>Siphonostomatoida</taxon>
        <taxon>Caligidae</taxon>
        <taxon>Lepeophtheirus</taxon>
    </lineage>
</organism>
<reference evidence="1" key="1">
    <citation type="submission" date="2014-05" db="EMBL/GenBank/DDBJ databases">
        <authorList>
            <person name="Chronopoulou M."/>
        </authorList>
    </citation>
    <scope>NUCLEOTIDE SEQUENCE</scope>
    <source>
        <tissue evidence="1">Whole organism</tissue>
    </source>
</reference>
<accession>A0A0K2T5X2</accession>
<name>A0A0K2T5X2_LEPSM</name>
<dbReference type="EMBL" id="HACA01003616">
    <property type="protein sequence ID" value="CDW20977.1"/>
    <property type="molecule type" value="Transcribed_RNA"/>
</dbReference>
<dbReference type="AlphaFoldDB" id="A0A0K2T5X2"/>